<dbReference type="InterPro" id="IPR052155">
    <property type="entry name" value="Biofilm_reg_signaling"/>
</dbReference>
<evidence type="ECO:0000259" key="5">
    <source>
        <dbReference type="PROSITE" id="PS50883"/>
    </source>
</evidence>
<dbReference type="PATRIC" id="fig|1365248.3.peg.4762"/>
<dbReference type="GO" id="GO:0003824">
    <property type="term" value="F:catalytic activity"/>
    <property type="evidence" value="ECO:0007669"/>
    <property type="project" value="UniProtKB-ARBA"/>
</dbReference>
<dbReference type="PANTHER" id="PTHR44757:SF2">
    <property type="entry name" value="BIOFILM ARCHITECTURE MAINTENANCE PROTEIN MBAA"/>
    <property type="match status" value="1"/>
</dbReference>
<dbReference type="InterPro" id="IPR043128">
    <property type="entry name" value="Rev_trsase/Diguanyl_cyclase"/>
</dbReference>
<dbReference type="PROSITE" id="PS50883">
    <property type="entry name" value="EAL"/>
    <property type="match status" value="1"/>
</dbReference>
<dbReference type="PROSITE" id="PS50110">
    <property type="entry name" value="RESPONSE_REGULATORY"/>
    <property type="match status" value="1"/>
</dbReference>
<evidence type="ECO:0000256" key="1">
    <source>
        <dbReference type="ARBA" id="ARBA00001946"/>
    </source>
</evidence>
<evidence type="ECO:0000256" key="2">
    <source>
        <dbReference type="PROSITE-ProRule" id="PRU00169"/>
    </source>
</evidence>
<protein>
    <recommendedName>
        <fullName evidence="9">Diguanylate cyclase</fullName>
    </recommendedName>
</protein>
<feature type="region of interest" description="Disordered" evidence="3">
    <location>
        <begin position="577"/>
        <end position="596"/>
    </location>
</feature>
<dbReference type="NCBIfam" id="TIGR00254">
    <property type="entry name" value="GGDEF"/>
    <property type="match status" value="1"/>
</dbReference>
<dbReference type="PANTHER" id="PTHR44757">
    <property type="entry name" value="DIGUANYLATE CYCLASE DGCP"/>
    <property type="match status" value="1"/>
</dbReference>
<name>A0A167HX50_9GAMM</name>
<feature type="domain" description="GGDEF" evidence="6">
    <location>
        <begin position="175"/>
        <end position="308"/>
    </location>
</feature>
<dbReference type="PROSITE" id="PS50887">
    <property type="entry name" value="GGDEF"/>
    <property type="match status" value="1"/>
</dbReference>
<dbReference type="CDD" id="cd00156">
    <property type="entry name" value="REC"/>
    <property type="match status" value="1"/>
</dbReference>
<dbReference type="GO" id="GO:0000160">
    <property type="term" value="P:phosphorelay signal transduction system"/>
    <property type="evidence" value="ECO:0007669"/>
    <property type="project" value="InterPro"/>
</dbReference>
<dbReference type="Gene3D" id="3.20.20.450">
    <property type="entry name" value="EAL domain"/>
    <property type="match status" value="1"/>
</dbReference>
<evidence type="ECO:0000313" key="8">
    <source>
        <dbReference type="Proteomes" id="UP000076486"/>
    </source>
</evidence>
<evidence type="ECO:0008006" key="9">
    <source>
        <dbReference type="Google" id="ProtNLM"/>
    </source>
</evidence>
<dbReference type="EMBL" id="AUYC01000073">
    <property type="protein sequence ID" value="KZN58623.1"/>
    <property type="molecule type" value="Genomic_DNA"/>
</dbReference>
<reference evidence="7 8" key="1">
    <citation type="submission" date="2013-07" db="EMBL/GenBank/DDBJ databases">
        <title>Comparative Genomic and Metabolomic Analysis of Twelve Strains of Pseudoalteromonas luteoviolacea.</title>
        <authorList>
            <person name="Vynne N.G."/>
            <person name="Mansson M."/>
            <person name="Gram L."/>
        </authorList>
    </citation>
    <scope>NUCLEOTIDE SEQUENCE [LARGE SCALE GENOMIC DNA]</scope>
    <source>
        <strain evidence="7 8">CPMOR-1</strain>
    </source>
</reference>
<dbReference type="SUPFAM" id="SSF52172">
    <property type="entry name" value="CheY-like"/>
    <property type="match status" value="1"/>
</dbReference>
<dbReference type="InterPro" id="IPR011006">
    <property type="entry name" value="CheY-like_superfamily"/>
</dbReference>
<dbReference type="InterPro" id="IPR001633">
    <property type="entry name" value="EAL_dom"/>
</dbReference>
<gene>
    <name evidence="7" type="ORF">N473_04120</name>
</gene>
<dbReference type="SMART" id="SM00448">
    <property type="entry name" value="REC"/>
    <property type="match status" value="1"/>
</dbReference>
<dbReference type="Proteomes" id="UP000076486">
    <property type="component" value="Unassembled WGS sequence"/>
</dbReference>
<dbReference type="Pfam" id="PF00990">
    <property type="entry name" value="GGDEF"/>
    <property type="match status" value="1"/>
</dbReference>
<dbReference type="Pfam" id="PF00563">
    <property type="entry name" value="EAL"/>
    <property type="match status" value="1"/>
</dbReference>
<dbReference type="InterPro" id="IPR035919">
    <property type="entry name" value="EAL_sf"/>
</dbReference>
<dbReference type="CDD" id="cd01948">
    <property type="entry name" value="EAL"/>
    <property type="match status" value="1"/>
</dbReference>
<dbReference type="SUPFAM" id="SSF141868">
    <property type="entry name" value="EAL domain-like"/>
    <property type="match status" value="1"/>
</dbReference>
<keyword evidence="2" id="KW-0597">Phosphoprotein</keyword>
<organism evidence="7 8">
    <name type="scientific">Pseudoalteromonas luteoviolacea CPMOR-1</name>
    <dbReference type="NCBI Taxonomy" id="1365248"/>
    <lineage>
        <taxon>Bacteria</taxon>
        <taxon>Pseudomonadati</taxon>
        <taxon>Pseudomonadota</taxon>
        <taxon>Gammaproteobacteria</taxon>
        <taxon>Alteromonadales</taxon>
        <taxon>Pseudoalteromonadaceae</taxon>
        <taxon>Pseudoalteromonas</taxon>
    </lineage>
</organism>
<feature type="modified residue" description="4-aspartylphosphate" evidence="2">
    <location>
        <position position="56"/>
    </location>
</feature>
<dbReference type="AlphaFoldDB" id="A0A167HX50"/>
<proteinExistence type="predicted"/>
<comment type="cofactor">
    <cofactor evidence="1">
        <name>Mg(2+)</name>
        <dbReference type="ChEBI" id="CHEBI:18420"/>
    </cofactor>
</comment>
<evidence type="ECO:0000259" key="4">
    <source>
        <dbReference type="PROSITE" id="PS50110"/>
    </source>
</evidence>
<dbReference type="Pfam" id="PF00072">
    <property type="entry name" value="Response_reg"/>
    <property type="match status" value="1"/>
</dbReference>
<dbReference type="Gene3D" id="3.30.70.270">
    <property type="match status" value="1"/>
</dbReference>
<dbReference type="InterPro" id="IPR000160">
    <property type="entry name" value="GGDEF_dom"/>
</dbReference>
<evidence type="ECO:0000259" key="6">
    <source>
        <dbReference type="PROSITE" id="PS50887"/>
    </source>
</evidence>
<dbReference type="InterPro" id="IPR029787">
    <property type="entry name" value="Nucleotide_cyclase"/>
</dbReference>
<dbReference type="CDD" id="cd01949">
    <property type="entry name" value="GGDEF"/>
    <property type="match status" value="1"/>
</dbReference>
<evidence type="ECO:0000313" key="7">
    <source>
        <dbReference type="EMBL" id="KZN58623.1"/>
    </source>
</evidence>
<dbReference type="InterPro" id="IPR001789">
    <property type="entry name" value="Sig_transdc_resp-reg_receiver"/>
</dbReference>
<dbReference type="Gene3D" id="3.40.50.2300">
    <property type="match status" value="1"/>
</dbReference>
<accession>A0A167HX50</accession>
<dbReference type="FunFam" id="3.30.70.270:FF:000001">
    <property type="entry name" value="Diguanylate cyclase domain protein"/>
    <property type="match status" value="1"/>
</dbReference>
<dbReference type="SUPFAM" id="SSF55073">
    <property type="entry name" value="Nucleotide cyclase"/>
    <property type="match status" value="1"/>
</dbReference>
<feature type="domain" description="EAL" evidence="5">
    <location>
        <begin position="317"/>
        <end position="571"/>
    </location>
</feature>
<comment type="caution">
    <text evidence="7">The sequence shown here is derived from an EMBL/GenBank/DDBJ whole genome shotgun (WGS) entry which is preliminary data.</text>
</comment>
<feature type="domain" description="Response regulatory" evidence="4">
    <location>
        <begin position="5"/>
        <end position="123"/>
    </location>
</feature>
<dbReference type="RefSeq" id="WP_063369870.1">
    <property type="nucleotide sequence ID" value="NZ_AUYC01000073.1"/>
</dbReference>
<sequence>MTYTKLLVVDDDAIDRKTVIKTLSGEQQHYDIVEANSLVEAYQLIQDMQFDVILLDFNMPLVNGVEAIIELRGDNHLKHTAIVMISNLYDHQLVLDCINAGAQDFLLKHEITSSQLARSILQARKRHELEQQLHDSYQHIKDLAEKDTLTGLHNRFHFEEVLNRLLLARTRRNDEIVAVMMLDLDKFKHINDHFGHDAGDRLLIAVAGRIKEILRENELLARLGGDEFAFACGELTSISQAKVIAKRILSTFEIPFELDGHAIHCTASVGIALAPINAEHALDLIKLADIAMYRAKRQNGEHIEIFQDNVQETFLLKYKVESELRQAAFNQDFQLNYQPIINSKTEKIEIIEALIRWPFAHTTQLPNEFIPIAEETDLIQSIGKWVLESALGQFADMLKASHYDFKLAINVSANQLATGGFSYMVIDALSQLNIPANKLILELTESALLQDCSIINETLTTLSEHGVNLALDDFGTGFSSLPHLLKSPIKMVKIDRSIIQSISHPDSTNHDMLKGLAYMLSKLDFKMVAEGVETAPQTSACNELNIHYLQGYLFYQPMTEQKVKQLLEDEQRNSGHLSVVNSKLPLKQPSDKNNNL</sequence>
<dbReference type="SMART" id="SM00052">
    <property type="entry name" value="EAL"/>
    <property type="match status" value="1"/>
</dbReference>
<dbReference type="SMART" id="SM00267">
    <property type="entry name" value="GGDEF"/>
    <property type="match status" value="1"/>
</dbReference>
<evidence type="ECO:0000256" key="3">
    <source>
        <dbReference type="SAM" id="MobiDB-lite"/>
    </source>
</evidence>